<name>A0A4V6D695_SETVI</name>
<organism evidence="1 2">
    <name type="scientific">Setaria viridis</name>
    <name type="common">Green bristlegrass</name>
    <name type="synonym">Setaria italica subsp. viridis</name>
    <dbReference type="NCBI Taxonomy" id="4556"/>
    <lineage>
        <taxon>Eukaryota</taxon>
        <taxon>Viridiplantae</taxon>
        <taxon>Streptophyta</taxon>
        <taxon>Embryophyta</taxon>
        <taxon>Tracheophyta</taxon>
        <taxon>Spermatophyta</taxon>
        <taxon>Magnoliopsida</taxon>
        <taxon>Liliopsida</taxon>
        <taxon>Poales</taxon>
        <taxon>Poaceae</taxon>
        <taxon>PACMAD clade</taxon>
        <taxon>Panicoideae</taxon>
        <taxon>Panicodae</taxon>
        <taxon>Paniceae</taxon>
        <taxon>Cenchrinae</taxon>
        <taxon>Setaria</taxon>
    </lineage>
</organism>
<accession>A0A4V6D695</accession>
<reference evidence="1" key="1">
    <citation type="submission" date="2019-03" db="EMBL/GenBank/DDBJ databases">
        <title>WGS assembly of Setaria viridis.</title>
        <authorList>
            <person name="Huang P."/>
            <person name="Jenkins J."/>
            <person name="Grimwood J."/>
            <person name="Barry K."/>
            <person name="Healey A."/>
            <person name="Mamidi S."/>
            <person name="Sreedasyam A."/>
            <person name="Shu S."/>
            <person name="Feldman M."/>
            <person name="Wu J."/>
            <person name="Yu Y."/>
            <person name="Chen C."/>
            <person name="Johnson J."/>
            <person name="Rokhsar D."/>
            <person name="Baxter I."/>
            <person name="Schmutz J."/>
            <person name="Brutnell T."/>
            <person name="Kellogg E."/>
        </authorList>
    </citation>
    <scope>NUCLEOTIDE SEQUENCE [LARGE SCALE GENOMIC DNA]</scope>
</reference>
<dbReference type="EMBL" id="CM016556">
    <property type="protein sequence ID" value="TKW13496.1"/>
    <property type="molecule type" value="Genomic_DNA"/>
</dbReference>
<dbReference type="Proteomes" id="UP000298652">
    <property type="component" value="Chromosome 5"/>
</dbReference>
<evidence type="ECO:0000313" key="1">
    <source>
        <dbReference type="EMBL" id="TKW13496.1"/>
    </source>
</evidence>
<sequence>MRASSTSMSSGNIEGGNIGDVYKMSISGMYQLATPAEIKHGDMAVEEDEKEWRLDERDKALMVPNLTWEKKVLRVLHMVRCRELIEFNHKLNYSTPTRFCEFNIAFFDLDKESEVMHGPLFYDIPESD</sequence>
<dbReference type="Gramene" id="TKW13496">
    <property type="protein sequence ID" value="TKW13496"/>
    <property type="gene ID" value="SEVIR_5G104601v2"/>
</dbReference>
<proteinExistence type="predicted"/>
<protein>
    <submittedName>
        <fullName evidence="1">Uncharacterized protein</fullName>
    </submittedName>
</protein>
<dbReference type="AlphaFoldDB" id="A0A4V6D695"/>
<keyword evidence="2" id="KW-1185">Reference proteome</keyword>
<gene>
    <name evidence="1" type="ORF">SEVIR_5G104601v2</name>
</gene>
<evidence type="ECO:0000313" key="2">
    <source>
        <dbReference type="Proteomes" id="UP000298652"/>
    </source>
</evidence>